<dbReference type="PANTHER" id="PTHR34472">
    <property type="entry name" value="SULFUR CARRIER PROTEIN THIS"/>
    <property type="match status" value="1"/>
</dbReference>
<reference evidence="1 2" key="1">
    <citation type="submission" date="2020-07" db="EMBL/GenBank/DDBJ databases">
        <title>Draft genome and description of Corynebacterium haemomassiliense strain Marseile-Q3615 sp. nov.</title>
        <authorList>
            <person name="Boxberger M."/>
            <person name="La Scola B."/>
        </authorList>
    </citation>
    <scope>NUCLEOTIDE SEQUENCE [LARGE SCALE GENOMIC DNA]</scope>
    <source>
        <strain evidence="1 2">Marseille-Q3615</strain>
    </source>
</reference>
<gene>
    <name evidence="1" type="primary">thiS</name>
    <name evidence="1" type="ORF">H0193_11305</name>
</gene>
<dbReference type="InterPro" id="IPR003749">
    <property type="entry name" value="ThiS/MoaD-like"/>
</dbReference>
<protein>
    <submittedName>
        <fullName evidence="1">Sulfur carrier protein ThiS</fullName>
    </submittedName>
</protein>
<evidence type="ECO:0000313" key="1">
    <source>
        <dbReference type="EMBL" id="MBA5245383.1"/>
    </source>
</evidence>
<dbReference type="RefSeq" id="WP_181889988.1">
    <property type="nucleotide sequence ID" value="NZ_JACDTZ010000002.1"/>
</dbReference>
<dbReference type="NCBIfam" id="TIGR01683">
    <property type="entry name" value="thiS"/>
    <property type="match status" value="1"/>
</dbReference>
<dbReference type="Pfam" id="PF02597">
    <property type="entry name" value="ThiS"/>
    <property type="match status" value="1"/>
</dbReference>
<name>A0A7W2ECU4_9CORY</name>
<dbReference type="Gene3D" id="3.10.20.30">
    <property type="match status" value="1"/>
</dbReference>
<dbReference type="InterPro" id="IPR010035">
    <property type="entry name" value="Thi_S"/>
</dbReference>
<sequence length="64" mass="6419">MNITLNGEAATTAAATVEELVAEVGAPADGTAVAIDGEVVPRSQWTQKLYDGCSADILTAVQGG</sequence>
<keyword evidence="2" id="KW-1185">Reference proteome</keyword>
<dbReference type="InterPro" id="IPR016155">
    <property type="entry name" value="Mopterin_synth/thiamin_S_b"/>
</dbReference>
<organism evidence="1 2">
    <name type="scientific">Corynebacterium haemomassiliense</name>
    <dbReference type="NCBI Taxonomy" id="2754726"/>
    <lineage>
        <taxon>Bacteria</taxon>
        <taxon>Bacillati</taxon>
        <taxon>Actinomycetota</taxon>
        <taxon>Actinomycetes</taxon>
        <taxon>Mycobacteriales</taxon>
        <taxon>Corynebacteriaceae</taxon>
        <taxon>Corynebacterium</taxon>
    </lineage>
</organism>
<accession>A0A7W2ECU4</accession>
<dbReference type="Proteomes" id="UP000523682">
    <property type="component" value="Unassembled WGS sequence"/>
</dbReference>
<dbReference type="EMBL" id="JACDTZ010000002">
    <property type="protein sequence ID" value="MBA5245383.1"/>
    <property type="molecule type" value="Genomic_DNA"/>
</dbReference>
<evidence type="ECO:0000313" key="2">
    <source>
        <dbReference type="Proteomes" id="UP000523682"/>
    </source>
</evidence>
<comment type="caution">
    <text evidence="1">The sequence shown here is derived from an EMBL/GenBank/DDBJ whole genome shotgun (WGS) entry which is preliminary data.</text>
</comment>
<dbReference type="PANTHER" id="PTHR34472:SF1">
    <property type="entry name" value="SULFUR CARRIER PROTEIN THIS"/>
    <property type="match status" value="1"/>
</dbReference>
<dbReference type="CDD" id="cd00565">
    <property type="entry name" value="Ubl_ThiS"/>
    <property type="match status" value="1"/>
</dbReference>
<proteinExistence type="predicted"/>
<dbReference type="InterPro" id="IPR012675">
    <property type="entry name" value="Beta-grasp_dom_sf"/>
</dbReference>
<dbReference type="SUPFAM" id="SSF54285">
    <property type="entry name" value="MoaD/ThiS"/>
    <property type="match status" value="1"/>
</dbReference>
<dbReference type="AlphaFoldDB" id="A0A7W2ECU4"/>